<sequence length="41" mass="5009">MMYNKGANMHCLLKRISYKFRHNEAIPLIKIYIELMKRIVQ</sequence>
<accession>A0A0M0ECY8</accession>
<keyword evidence="2" id="KW-1185">Reference proteome</keyword>
<evidence type="ECO:0000313" key="1">
    <source>
        <dbReference type="EMBL" id="KON63139.1"/>
    </source>
</evidence>
<reference evidence="1" key="1">
    <citation type="submission" date="2015-08" db="EMBL/GenBank/DDBJ databases">
        <title>Draft genome sequence of Komagataeibacter europaeus CECT 8546 a cellulose producer strain from vinegar produced by the traditional method.</title>
        <authorList>
            <person name="Poehlein A."/>
            <person name="Valera M.J."/>
            <person name="Haack F.S."/>
            <person name="Mas A."/>
            <person name="Daniel R."/>
            <person name="Streit W.R."/>
            <person name="Mateo E."/>
        </authorList>
    </citation>
    <scope>NUCLEOTIDE SEQUENCE [LARGE SCALE GENOMIC DNA]</scope>
    <source>
        <strain evidence="1">CECT 8546</strain>
    </source>
</reference>
<comment type="caution">
    <text evidence="1">The sequence shown here is derived from an EMBL/GenBank/DDBJ whole genome shotgun (WGS) entry which is preliminary data.</text>
</comment>
<evidence type="ECO:0000313" key="2">
    <source>
        <dbReference type="Proteomes" id="UP000037566"/>
    </source>
</evidence>
<dbReference type="EMBL" id="LHUQ01000042">
    <property type="protein sequence ID" value="KON63139.1"/>
    <property type="molecule type" value="Genomic_DNA"/>
</dbReference>
<name>A0A0M0ECY8_KOMEU</name>
<proteinExistence type="predicted"/>
<gene>
    <name evidence="1" type="ORF">KOEU_33810</name>
</gene>
<protein>
    <submittedName>
        <fullName evidence="1">Uncharacterized protein</fullName>
    </submittedName>
</protein>
<dbReference type="AlphaFoldDB" id="A0A0M0ECY8"/>
<dbReference type="PATRIC" id="fig|33995.3.peg.3743"/>
<dbReference type="Proteomes" id="UP000037566">
    <property type="component" value="Unassembled WGS sequence"/>
</dbReference>
<organism evidence="1 2">
    <name type="scientific">Komagataeibacter europaeus</name>
    <name type="common">Gluconacetobacter europaeus</name>
    <dbReference type="NCBI Taxonomy" id="33995"/>
    <lineage>
        <taxon>Bacteria</taxon>
        <taxon>Pseudomonadati</taxon>
        <taxon>Pseudomonadota</taxon>
        <taxon>Alphaproteobacteria</taxon>
        <taxon>Acetobacterales</taxon>
        <taxon>Acetobacteraceae</taxon>
        <taxon>Komagataeibacter</taxon>
    </lineage>
</organism>
<dbReference type="STRING" id="33995.KOEU_33810"/>